<organism evidence="1 2">
    <name type="scientific">Zymoseptoria brevis</name>
    <dbReference type="NCBI Taxonomy" id="1047168"/>
    <lineage>
        <taxon>Eukaryota</taxon>
        <taxon>Fungi</taxon>
        <taxon>Dikarya</taxon>
        <taxon>Ascomycota</taxon>
        <taxon>Pezizomycotina</taxon>
        <taxon>Dothideomycetes</taxon>
        <taxon>Dothideomycetidae</taxon>
        <taxon>Mycosphaerellales</taxon>
        <taxon>Mycosphaerellaceae</taxon>
        <taxon>Zymoseptoria</taxon>
    </lineage>
</organism>
<evidence type="ECO:0000313" key="1">
    <source>
        <dbReference type="EMBL" id="KJY02226.1"/>
    </source>
</evidence>
<comment type="caution">
    <text evidence="1">The sequence shown here is derived from an EMBL/GenBank/DDBJ whole genome shotgun (WGS) entry which is preliminary data.</text>
</comment>
<evidence type="ECO:0000313" key="2">
    <source>
        <dbReference type="Proteomes" id="UP000033647"/>
    </source>
</evidence>
<sequence length="241" mass="27229">MGRPSSRWALRVSLSHPTRPYRMNDKTTHSLSSSSLAMQAPATPSSLLFGRPPNIEPIGFSRPPPETTSLFFSLSAELRNRIYRHALYRAPPNLPIAYEPLPALLATCRQIRSEATALYFFLNVFTVELRMCEAEHCLNLLIHWVRIRTAQNQLSVILGLKIYILLDGSAPKCDPRYGDVLDGEWPMSKEGKEMIFGSKLRNLLKPVVWSDGRDLVSIVDVVVHGTGTRQMEFPSPEDRRV</sequence>
<dbReference type="AlphaFoldDB" id="A0A0F4H146"/>
<dbReference type="EMBL" id="LAFY01000071">
    <property type="protein sequence ID" value="KJY02226.1"/>
    <property type="molecule type" value="Genomic_DNA"/>
</dbReference>
<name>A0A0F4H146_9PEZI</name>
<gene>
    <name evidence="1" type="ORF">TI39_contig74g00004</name>
</gene>
<reference evidence="1 2" key="1">
    <citation type="submission" date="2015-03" db="EMBL/GenBank/DDBJ databases">
        <title>RNA-seq based gene annotation and comparative genomics of four Zymoseptoria species reveal species-specific pathogenicity related genes and transposable element activity.</title>
        <authorList>
            <person name="Grandaubert J."/>
            <person name="Bhattacharyya A."/>
            <person name="Stukenbrock E.H."/>
        </authorList>
    </citation>
    <scope>NUCLEOTIDE SEQUENCE [LARGE SCALE GENOMIC DNA]</scope>
    <source>
        <strain evidence="1 2">Zb18110</strain>
    </source>
</reference>
<accession>A0A0F4H146</accession>
<dbReference type="OrthoDB" id="62952at2759"/>
<dbReference type="PANTHER" id="PTHR42085:SF2">
    <property type="entry name" value="F-BOX DOMAIN-CONTAINING PROTEIN"/>
    <property type="match status" value="1"/>
</dbReference>
<proteinExistence type="predicted"/>
<dbReference type="PANTHER" id="PTHR42085">
    <property type="entry name" value="F-BOX DOMAIN-CONTAINING PROTEIN"/>
    <property type="match status" value="1"/>
</dbReference>
<keyword evidence="2" id="KW-1185">Reference proteome</keyword>
<protein>
    <submittedName>
        <fullName evidence="1">Uncharacterized protein</fullName>
    </submittedName>
</protein>
<dbReference type="InterPro" id="IPR038883">
    <property type="entry name" value="AN11006-like"/>
</dbReference>
<dbReference type="Proteomes" id="UP000033647">
    <property type="component" value="Unassembled WGS sequence"/>
</dbReference>